<dbReference type="EMBL" id="FNZK01000006">
    <property type="protein sequence ID" value="SEJ38567.1"/>
    <property type="molecule type" value="Genomic_DNA"/>
</dbReference>
<keyword evidence="7" id="KW-0865">Zymogen</keyword>
<evidence type="ECO:0000256" key="9">
    <source>
        <dbReference type="ARBA" id="ARBA00023270"/>
    </source>
</evidence>
<protein>
    <submittedName>
        <fullName evidence="11">S-adenosylmethionine decarboxylase</fullName>
    </submittedName>
</protein>
<dbReference type="GO" id="GO:0004014">
    <property type="term" value="F:adenosylmethionine decarboxylase activity"/>
    <property type="evidence" value="ECO:0007669"/>
    <property type="project" value="InterPro"/>
</dbReference>
<evidence type="ECO:0000256" key="5">
    <source>
        <dbReference type="ARBA" id="ARBA00023066"/>
    </source>
</evidence>
<comment type="cofactor">
    <cofactor evidence="1">
        <name>pyruvate</name>
        <dbReference type="ChEBI" id="CHEBI:15361"/>
    </cofactor>
</comment>
<keyword evidence="12" id="KW-1185">Reference proteome</keyword>
<dbReference type="SUPFAM" id="SSF56276">
    <property type="entry name" value="S-adenosylmethionine decarboxylase"/>
    <property type="match status" value="1"/>
</dbReference>
<evidence type="ECO:0000256" key="7">
    <source>
        <dbReference type="ARBA" id="ARBA00023145"/>
    </source>
</evidence>
<dbReference type="InterPro" id="IPR017716">
    <property type="entry name" value="S-AdoMet_deCOase_pro-enz"/>
</dbReference>
<dbReference type="InterPro" id="IPR003826">
    <property type="entry name" value="AdoMetDC_fam_prok"/>
</dbReference>
<dbReference type="InterPro" id="IPR016067">
    <property type="entry name" value="S-AdoMet_deCO2ase_core"/>
</dbReference>
<dbReference type="PANTHER" id="PTHR33866">
    <property type="entry name" value="S-ADENOSYLMETHIONINE DECARBOXYLASE PROENZYME"/>
    <property type="match status" value="1"/>
</dbReference>
<dbReference type="GO" id="GO:0005829">
    <property type="term" value="C:cytosol"/>
    <property type="evidence" value="ECO:0007669"/>
    <property type="project" value="TreeGrafter"/>
</dbReference>
<accession>A0A1H6YHX5</accession>
<keyword evidence="5" id="KW-0745">Spermidine biosynthesis</keyword>
<proteinExistence type="predicted"/>
<keyword evidence="8" id="KW-0456">Lyase</keyword>
<evidence type="ECO:0000313" key="12">
    <source>
        <dbReference type="Proteomes" id="UP000199662"/>
    </source>
</evidence>
<dbReference type="NCBIfam" id="TIGR03330">
    <property type="entry name" value="SAM_DCase_Bsu"/>
    <property type="match status" value="1"/>
</dbReference>
<evidence type="ECO:0000256" key="10">
    <source>
        <dbReference type="ARBA" id="ARBA00023317"/>
    </source>
</evidence>
<dbReference type="Pfam" id="PF02675">
    <property type="entry name" value="AdoMet_dc"/>
    <property type="match status" value="1"/>
</dbReference>
<keyword evidence="9" id="KW-0704">Schiff base</keyword>
<evidence type="ECO:0000313" key="11">
    <source>
        <dbReference type="EMBL" id="SEJ38567.1"/>
    </source>
</evidence>
<keyword evidence="2" id="KW-0949">S-adenosyl-L-methionine</keyword>
<evidence type="ECO:0000256" key="2">
    <source>
        <dbReference type="ARBA" id="ARBA00022691"/>
    </source>
</evidence>
<dbReference type="Gene3D" id="3.60.90.10">
    <property type="entry name" value="S-adenosylmethionine decarboxylase"/>
    <property type="match status" value="1"/>
</dbReference>
<keyword evidence="4" id="KW-0068">Autocatalytic cleavage</keyword>
<dbReference type="RefSeq" id="WP_019555277.1">
    <property type="nucleotide sequence ID" value="NZ_FNZK01000006.1"/>
</dbReference>
<dbReference type="Proteomes" id="UP000199662">
    <property type="component" value="Unassembled WGS sequence"/>
</dbReference>
<dbReference type="PANTHER" id="PTHR33866:SF2">
    <property type="entry name" value="S-ADENOSYLMETHIONINE DECARBOXYLASE PROENZYME"/>
    <property type="match status" value="1"/>
</dbReference>
<evidence type="ECO:0000256" key="4">
    <source>
        <dbReference type="ARBA" id="ARBA00022813"/>
    </source>
</evidence>
<evidence type="ECO:0000256" key="1">
    <source>
        <dbReference type="ARBA" id="ARBA00001928"/>
    </source>
</evidence>
<gene>
    <name evidence="11" type="ORF">SAMN05660742_106211</name>
</gene>
<evidence type="ECO:0000256" key="6">
    <source>
        <dbReference type="ARBA" id="ARBA00023115"/>
    </source>
</evidence>
<organism evidence="11 12">
    <name type="scientific">Propionispira arboris</name>
    <dbReference type="NCBI Taxonomy" id="84035"/>
    <lineage>
        <taxon>Bacteria</taxon>
        <taxon>Bacillati</taxon>
        <taxon>Bacillota</taxon>
        <taxon>Negativicutes</taxon>
        <taxon>Selenomonadales</taxon>
        <taxon>Selenomonadaceae</taxon>
        <taxon>Propionispira</taxon>
    </lineage>
</organism>
<dbReference type="GO" id="GO:0008295">
    <property type="term" value="P:spermidine biosynthetic process"/>
    <property type="evidence" value="ECO:0007669"/>
    <property type="project" value="UniProtKB-KW"/>
</dbReference>
<reference evidence="11 12" key="1">
    <citation type="submission" date="2016-10" db="EMBL/GenBank/DDBJ databases">
        <authorList>
            <person name="de Groot N.N."/>
        </authorList>
    </citation>
    <scope>NUCLEOTIDE SEQUENCE [LARGE SCALE GENOMIC DNA]</scope>
    <source>
        <strain evidence="11 12">DSM 2179</strain>
    </source>
</reference>
<sequence>MKILARHLAIDMYNCKSNKIVNAELLQGSLQLAIEESGLTLINADIQILEGEHAAALILLKEGHITVHTYPDLNYAAVDIFTCSDESQPEKAVNAIRRFLKPEKTKMTYLKRGDFGSVKDMKPKIKTKVAPLRRIRNTGAKVMHLLSRRKTSNK</sequence>
<dbReference type="STRING" id="84035.SAMN05660742_106211"/>
<keyword evidence="3" id="KW-0210">Decarboxylase</keyword>
<keyword evidence="10" id="KW-0670">Pyruvate</keyword>
<evidence type="ECO:0000256" key="8">
    <source>
        <dbReference type="ARBA" id="ARBA00023239"/>
    </source>
</evidence>
<evidence type="ECO:0000256" key="3">
    <source>
        <dbReference type="ARBA" id="ARBA00022793"/>
    </source>
</evidence>
<name>A0A1H6YHX5_9FIRM</name>
<dbReference type="AlphaFoldDB" id="A0A1H6YHX5"/>
<keyword evidence="6" id="KW-0620">Polyamine biosynthesis</keyword>